<accession>A0A1V3XUD2</accession>
<comment type="caution">
    <text evidence="2">The sequence shown here is derived from an EMBL/GenBank/DDBJ whole genome shotgun (WGS) entry which is preliminary data.</text>
</comment>
<evidence type="ECO:0000313" key="3">
    <source>
        <dbReference type="Proteomes" id="UP000189229"/>
    </source>
</evidence>
<protein>
    <submittedName>
        <fullName evidence="2">Uncharacterized protein</fullName>
    </submittedName>
</protein>
<evidence type="ECO:0000256" key="1">
    <source>
        <dbReference type="SAM" id="MobiDB-lite"/>
    </source>
</evidence>
<feature type="compositionally biased region" description="Pro residues" evidence="1">
    <location>
        <begin position="28"/>
        <end position="39"/>
    </location>
</feature>
<gene>
    <name evidence="2" type="ORF">BZL30_1476</name>
</gene>
<feature type="region of interest" description="Disordered" evidence="1">
    <location>
        <begin position="1"/>
        <end position="39"/>
    </location>
</feature>
<dbReference type="Proteomes" id="UP000189229">
    <property type="component" value="Unassembled WGS sequence"/>
</dbReference>
<proteinExistence type="predicted"/>
<feature type="compositionally biased region" description="Pro residues" evidence="1">
    <location>
        <begin position="1"/>
        <end position="10"/>
    </location>
</feature>
<name>A0A1V3XUD2_MYCKA</name>
<evidence type="ECO:0000313" key="2">
    <source>
        <dbReference type="EMBL" id="OOK82824.1"/>
    </source>
</evidence>
<reference evidence="2 3" key="1">
    <citation type="submission" date="2017-02" db="EMBL/GenBank/DDBJ databases">
        <title>Complete genome sequences of Mycobacterium kansasii strains isolated from rhesus macaques.</title>
        <authorList>
            <person name="Panda A."/>
            <person name="Nagaraj S."/>
            <person name="Zhao X."/>
            <person name="Tettelin H."/>
            <person name="Detolla L.J."/>
        </authorList>
    </citation>
    <scope>NUCLEOTIDE SEQUENCE [LARGE SCALE GENOMIC DNA]</scope>
    <source>
        <strain evidence="2 3">11-3813</strain>
    </source>
</reference>
<sequence>MGPEPPPAPAPAVLLPPAGDVGELGTPLPAPAAPAPGGL</sequence>
<dbReference type="AlphaFoldDB" id="A0A1V3XUD2"/>
<dbReference type="EMBL" id="MVBM01000001">
    <property type="protein sequence ID" value="OOK82824.1"/>
    <property type="molecule type" value="Genomic_DNA"/>
</dbReference>
<organism evidence="2 3">
    <name type="scientific">Mycobacterium kansasii</name>
    <dbReference type="NCBI Taxonomy" id="1768"/>
    <lineage>
        <taxon>Bacteria</taxon>
        <taxon>Bacillati</taxon>
        <taxon>Actinomycetota</taxon>
        <taxon>Actinomycetes</taxon>
        <taxon>Mycobacteriales</taxon>
        <taxon>Mycobacteriaceae</taxon>
        <taxon>Mycobacterium</taxon>
    </lineage>
</organism>